<organism evidence="1 2">
    <name type="scientific">Sphingomonas endophytica</name>
    <dbReference type="NCBI Taxonomy" id="869719"/>
    <lineage>
        <taxon>Bacteria</taxon>
        <taxon>Pseudomonadati</taxon>
        <taxon>Pseudomonadota</taxon>
        <taxon>Alphaproteobacteria</taxon>
        <taxon>Sphingomonadales</taxon>
        <taxon>Sphingomonadaceae</taxon>
        <taxon>Sphingomonas</taxon>
    </lineage>
</organism>
<dbReference type="Proteomes" id="UP000074310">
    <property type="component" value="Unassembled WGS sequence"/>
</dbReference>
<comment type="caution">
    <text evidence="1">The sequence shown here is derived from an EMBL/GenBank/DDBJ whole genome shotgun (WGS) entry which is preliminary data.</text>
</comment>
<dbReference type="Gene3D" id="3.30.450.20">
    <property type="entry name" value="PAS domain"/>
    <property type="match status" value="1"/>
</dbReference>
<proteinExistence type="predicted"/>
<protein>
    <recommendedName>
        <fullName evidence="3">Diguanylate cyclase</fullName>
    </recommendedName>
</protein>
<dbReference type="EMBL" id="LDTB01000182">
    <property type="protein sequence ID" value="KTT65976.1"/>
    <property type="molecule type" value="Genomic_DNA"/>
</dbReference>
<accession>A0A147HRS6</accession>
<dbReference type="RefSeq" id="WP_206542704.1">
    <property type="nucleotide sequence ID" value="NZ_LDTB01000182.1"/>
</dbReference>
<sequence length="139" mass="14891">MRLRTLLALVFAAGALLLTAAATSLVSQFVAARVQIRAEAHIAELAEHLRQIIDANIAERLGDMAVLSAVARTNATRPEAQRAWVDALRESFPAYAWIGFADRSGTVVASTGGMLEGESVAARPWFQRGIEAPAVIDVH</sequence>
<keyword evidence="2" id="KW-1185">Reference proteome</keyword>
<feature type="non-terminal residue" evidence="1">
    <location>
        <position position="139"/>
    </location>
</feature>
<dbReference type="AlphaFoldDB" id="A0A147HRS6"/>
<evidence type="ECO:0000313" key="1">
    <source>
        <dbReference type="EMBL" id="KTT65976.1"/>
    </source>
</evidence>
<reference evidence="1 2" key="1">
    <citation type="journal article" date="2016" name="Front. Microbiol.">
        <title>Genomic Resource of Rice Seed Associated Bacteria.</title>
        <authorList>
            <person name="Midha S."/>
            <person name="Bansal K."/>
            <person name="Sharma S."/>
            <person name="Kumar N."/>
            <person name="Patil P.P."/>
            <person name="Chaudhry V."/>
            <person name="Patil P.B."/>
        </authorList>
    </citation>
    <scope>NUCLEOTIDE SEQUENCE [LARGE SCALE GENOMIC DNA]</scope>
    <source>
        <strain evidence="1 2">NS334</strain>
    </source>
</reference>
<evidence type="ECO:0008006" key="3">
    <source>
        <dbReference type="Google" id="ProtNLM"/>
    </source>
</evidence>
<gene>
    <name evidence="1" type="ORF">NS334_16680</name>
</gene>
<evidence type="ECO:0000313" key="2">
    <source>
        <dbReference type="Proteomes" id="UP000074310"/>
    </source>
</evidence>
<name>A0A147HRS6_9SPHN</name>